<dbReference type="Proteomes" id="UP000826212">
    <property type="component" value="Chromosome"/>
</dbReference>
<keyword evidence="2" id="KW-1185">Reference proteome</keyword>
<accession>A0AC61NIB1</accession>
<sequence length="425" mass="50414">MQYIYSNELQNQYRMNDKDFTRNRKLKFPKILLFLMNRITKTLSIEIDNIIGVFNKDKKLKTDDHFTKSAFVQSRKKIDYKVFDVLSKKLTDEFYTDNTYKKWHKFRVLAVDGSLLTLPNTKELMEVFGSNQPHTKEPIIQGRVSLLYDVLNGFVIDSTLQPLSRTERDLAIDHIKHATPGDLILYDRGYPSFDMMYQHKKRDIDFLFRVQTNFNKETKEFLNSTDKTKLIELSPSITCLKEKGYTGDETIIVRMNKVVLPNGTVEILISSLLDKDEYRNNIFKDLYFKRWNVEIYYNELKNKLKVGNFSGNSEQVILQDFYSTIFVSNIQTLLIEEINDELKEQKGTKKYNYKVNNNVSYGILKNRIIEIFFTEQEMSKTIFQIKELLKKHTIPIRPNRKNERDTRKFDNRKRPKTLTNQRDAI</sequence>
<dbReference type="EMBL" id="CP081303">
    <property type="protein sequence ID" value="QZE15433.1"/>
    <property type="molecule type" value="Genomic_DNA"/>
</dbReference>
<protein>
    <submittedName>
        <fullName evidence="1">IS4 family transposase</fullName>
    </submittedName>
</protein>
<proteinExistence type="predicted"/>
<reference evidence="1" key="1">
    <citation type="submission" date="2021-08" db="EMBL/GenBank/DDBJ databases">
        <title>Novel anaerobic bacterium isolated from sea squirt in East Sea, Republic of Korea.</title>
        <authorList>
            <person name="Nguyen T.H."/>
            <person name="Li Z."/>
            <person name="Lee Y.-J."/>
            <person name="Ko J."/>
            <person name="Kim S.-G."/>
        </authorList>
    </citation>
    <scope>NUCLEOTIDE SEQUENCE</scope>
    <source>
        <strain evidence="1">KCTC 25031</strain>
    </source>
</reference>
<evidence type="ECO:0000313" key="1">
    <source>
        <dbReference type="EMBL" id="QZE15433.1"/>
    </source>
</evidence>
<name>A0AC61NIB1_9BACT</name>
<evidence type="ECO:0000313" key="2">
    <source>
        <dbReference type="Proteomes" id="UP000826212"/>
    </source>
</evidence>
<organism evidence="1 2">
    <name type="scientific">Halosquirtibacter laminarini</name>
    <dbReference type="NCBI Taxonomy" id="3374600"/>
    <lineage>
        <taxon>Bacteria</taxon>
        <taxon>Pseudomonadati</taxon>
        <taxon>Bacteroidota</taxon>
        <taxon>Bacteroidia</taxon>
        <taxon>Marinilabiliales</taxon>
        <taxon>Prolixibacteraceae</taxon>
        <taxon>Halosquirtibacter</taxon>
    </lineage>
</organism>
<gene>
    <name evidence="1" type="ORF">K4L44_06265</name>
</gene>